<dbReference type="HAMAP" id="MF_00974">
    <property type="entry name" value="DNA_primase_DnaG"/>
    <property type="match status" value="1"/>
</dbReference>
<dbReference type="GO" id="GO:1990077">
    <property type="term" value="C:primosome complex"/>
    <property type="evidence" value="ECO:0007669"/>
    <property type="project" value="UniProtKB-KW"/>
</dbReference>
<evidence type="ECO:0000256" key="13">
    <source>
        <dbReference type="PIRNR" id="PIRNR002811"/>
    </source>
</evidence>
<keyword evidence="9" id="KW-0460">Magnesium</keyword>
<comment type="catalytic activity">
    <reaction evidence="12">
        <text>ssDNA + n NTP = ssDNA/pppN(pN)n-1 hybrid + (n-1) diphosphate.</text>
        <dbReference type="EC" id="2.7.7.101"/>
    </reaction>
</comment>
<dbReference type="SUPFAM" id="SSF56731">
    <property type="entry name" value="DNA primase core"/>
    <property type="match status" value="1"/>
</dbReference>
<dbReference type="InterPro" id="IPR016136">
    <property type="entry name" value="DNA_helicase_N/primase_C"/>
</dbReference>
<dbReference type="InterPro" id="IPR019475">
    <property type="entry name" value="DNA_primase_DnaB-bd"/>
</dbReference>
<evidence type="ECO:0000256" key="8">
    <source>
        <dbReference type="ARBA" id="ARBA00022833"/>
    </source>
</evidence>
<evidence type="ECO:0000259" key="15">
    <source>
        <dbReference type="PROSITE" id="PS50880"/>
    </source>
</evidence>
<dbReference type="InterPro" id="IPR013173">
    <property type="entry name" value="DNA_primase_DnaG_DnaB-bd_dom"/>
</dbReference>
<dbReference type="Pfam" id="PF01807">
    <property type="entry name" value="Zn_ribbon_DnaG"/>
    <property type="match status" value="1"/>
</dbReference>
<evidence type="ECO:0000256" key="12">
    <source>
        <dbReference type="HAMAP-Rule" id="MF_00974"/>
    </source>
</evidence>
<evidence type="ECO:0000256" key="6">
    <source>
        <dbReference type="ARBA" id="ARBA00022723"/>
    </source>
</evidence>
<evidence type="ECO:0000256" key="2">
    <source>
        <dbReference type="ARBA" id="ARBA00022515"/>
    </source>
</evidence>
<evidence type="ECO:0000256" key="10">
    <source>
        <dbReference type="ARBA" id="ARBA00023125"/>
    </source>
</evidence>
<dbReference type="SUPFAM" id="SSF57783">
    <property type="entry name" value="Zinc beta-ribbon"/>
    <property type="match status" value="1"/>
</dbReference>
<keyword evidence="17" id="KW-1185">Reference proteome</keyword>
<keyword evidence="6 12" id="KW-0479">Metal-binding</keyword>
<evidence type="ECO:0000313" key="16">
    <source>
        <dbReference type="EMBL" id="ROH87331.1"/>
    </source>
</evidence>
<dbReference type="SMART" id="SM00400">
    <property type="entry name" value="ZnF_CHCC"/>
    <property type="match status" value="1"/>
</dbReference>
<comment type="subunit">
    <text evidence="12">Monomer. Interacts with DnaB.</text>
</comment>
<organism evidence="16 17">
    <name type="scientific">Pseudomethylobacillus aquaticus</name>
    <dbReference type="NCBI Taxonomy" id="2676064"/>
    <lineage>
        <taxon>Bacteria</taxon>
        <taxon>Pseudomonadati</taxon>
        <taxon>Pseudomonadota</taxon>
        <taxon>Betaproteobacteria</taxon>
        <taxon>Nitrosomonadales</taxon>
        <taxon>Methylophilaceae</taxon>
        <taxon>Pseudomethylobacillus</taxon>
    </lineage>
</organism>
<evidence type="ECO:0000256" key="1">
    <source>
        <dbReference type="ARBA" id="ARBA00022478"/>
    </source>
</evidence>
<comment type="domain">
    <text evidence="12">Contains an N-terminal zinc-binding domain, a central core domain that contains the primase activity, and a C-terminal DnaB-binding domain.</text>
</comment>
<dbReference type="Gene3D" id="3.40.1360.10">
    <property type="match status" value="1"/>
</dbReference>
<keyword evidence="4 12" id="KW-0548">Nucleotidyltransferase</keyword>
<dbReference type="SMART" id="SM00493">
    <property type="entry name" value="TOPRIM"/>
    <property type="match status" value="1"/>
</dbReference>
<feature type="zinc finger region" description="CHC2-type" evidence="12 14">
    <location>
        <begin position="37"/>
        <end position="61"/>
    </location>
</feature>
<dbReference type="Pfam" id="PF08275">
    <property type="entry name" value="DNAG_N"/>
    <property type="match status" value="1"/>
</dbReference>
<dbReference type="InterPro" id="IPR030846">
    <property type="entry name" value="DnaG_bac"/>
</dbReference>
<dbReference type="InterPro" id="IPR006171">
    <property type="entry name" value="TOPRIM_dom"/>
</dbReference>
<feature type="domain" description="Toprim" evidence="15">
    <location>
        <begin position="253"/>
        <end position="335"/>
    </location>
</feature>
<evidence type="ECO:0000256" key="9">
    <source>
        <dbReference type="ARBA" id="ARBA00022842"/>
    </source>
</evidence>
<dbReference type="Gene3D" id="3.90.980.10">
    <property type="entry name" value="DNA primase, catalytic core, N-terminal domain"/>
    <property type="match status" value="1"/>
</dbReference>
<dbReference type="EMBL" id="RJVP01000002">
    <property type="protein sequence ID" value="ROH87331.1"/>
    <property type="molecule type" value="Genomic_DNA"/>
</dbReference>
<dbReference type="InterPro" id="IPR037068">
    <property type="entry name" value="DNA_primase_core_N_sf"/>
</dbReference>
<dbReference type="FunFam" id="3.90.980.10:FF:000001">
    <property type="entry name" value="DNA primase"/>
    <property type="match status" value="1"/>
</dbReference>
<dbReference type="Pfam" id="PF13155">
    <property type="entry name" value="Toprim_2"/>
    <property type="match status" value="1"/>
</dbReference>
<dbReference type="InterPro" id="IPR036977">
    <property type="entry name" value="DNA_primase_Znf_CHC2"/>
</dbReference>
<dbReference type="GO" id="GO:0003677">
    <property type="term" value="F:DNA binding"/>
    <property type="evidence" value="ECO:0007669"/>
    <property type="project" value="UniProtKB-KW"/>
</dbReference>
<dbReference type="GO" id="GO:0005737">
    <property type="term" value="C:cytoplasm"/>
    <property type="evidence" value="ECO:0007669"/>
    <property type="project" value="TreeGrafter"/>
</dbReference>
<keyword evidence="2 12" id="KW-0639">Primosome</keyword>
<dbReference type="FunFam" id="3.40.1360.10:FF:000002">
    <property type="entry name" value="DNA primase"/>
    <property type="match status" value="1"/>
</dbReference>
<evidence type="ECO:0000256" key="7">
    <source>
        <dbReference type="ARBA" id="ARBA00022771"/>
    </source>
</evidence>
<sequence length="583" mass="65126">MIPEAFIQELVNRIDIVDVIDRNVPLKKAGANYQACCPFHNEKSPSFTVSPSKQFYHCFGCGAHGSAIGFLMEYQGLSFVEAVQELAKMAGMIVPQEQRDPDKPQVKLMPGLQEALQSAALYYKAELKKSTRAIDYLKGRGLSGQIAARFQIGYAPAGWQNLATVFDDYQHDGLKTVGLVIDNEQGRRYDRFRDRIMFPIHDSKGQVIGFGGRVIESEDDGPKYLNSPETPLFQKGHELYGLFQARRAIREAACALVVEGYMDVVALAQYGIDYAVAALGTATTPFHIQKLTRQTDHIVFCFDGDAAGQKAAWRAAMNALPALTDSLRLSFLFLPKEHDPDSFVREFGKEAFGAAIERALPFSQYLIQQLSVDNPLQAQEDRVRFLNEAEPILQQIQAPRLALLLRKRVAELAGLSQTELEQNMQLKAPTVRRSAGARADRSAPVLLGKLLEILLHAPELAVQLDDALIVGVTPEAQLLRSLRREIQRQPGLSSAVLFEQLQAEMPERYRQQLSAKMMESVAPELLTTEFEGALSQLRRLQERESSEAVDLLRIAQEQGLQALTDAQRALLKQSRWGHRKEPQ</sequence>
<keyword evidence="1 12" id="KW-0240">DNA-directed RNA polymerase</keyword>
<reference evidence="16 17" key="1">
    <citation type="submission" date="2018-10" db="EMBL/GenBank/DDBJ databases">
        <authorList>
            <person name="Chen W.-M."/>
        </authorList>
    </citation>
    <scope>NUCLEOTIDE SEQUENCE [LARGE SCALE GENOMIC DNA]</scope>
    <source>
        <strain evidence="16 17">H-5</strain>
    </source>
</reference>
<evidence type="ECO:0000256" key="5">
    <source>
        <dbReference type="ARBA" id="ARBA00022705"/>
    </source>
</evidence>
<dbReference type="PIRSF" id="PIRSF002811">
    <property type="entry name" value="DnaG"/>
    <property type="match status" value="1"/>
</dbReference>
<evidence type="ECO:0000313" key="17">
    <source>
        <dbReference type="Proteomes" id="UP000275137"/>
    </source>
</evidence>
<dbReference type="CDD" id="cd03364">
    <property type="entry name" value="TOPRIM_DnaG_primases"/>
    <property type="match status" value="1"/>
</dbReference>
<evidence type="ECO:0000256" key="14">
    <source>
        <dbReference type="PIRSR" id="PIRSR002811-1"/>
    </source>
</evidence>
<protein>
    <recommendedName>
        <fullName evidence="12 13">DNA primase</fullName>
        <ecNumber evidence="12">2.7.7.101</ecNumber>
    </recommendedName>
</protein>
<dbReference type="InterPro" id="IPR002694">
    <property type="entry name" value="Znf_CHC2"/>
</dbReference>
<gene>
    <name evidence="12" type="primary">dnaG</name>
    <name evidence="16" type="ORF">ED236_05130</name>
</gene>
<dbReference type="GO" id="GO:0006269">
    <property type="term" value="P:DNA replication, synthesis of primer"/>
    <property type="evidence" value="ECO:0007669"/>
    <property type="project" value="UniProtKB-UniRule"/>
</dbReference>
<dbReference type="GO" id="GO:0003899">
    <property type="term" value="F:DNA-directed RNA polymerase activity"/>
    <property type="evidence" value="ECO:0007669"/>
    <property type="project" value="UniProtKB-UniRule"/>
</dbReference>
<evidence type="ECO:0000256" key="4">
    <source>
        <dbReference type="ARBA" id="ARBA00022695"/>
    </source>
</evidence>
<keyword evidence="11 12" id="KW-0804">Transcription</keyword>
<dbReference type="InterPro" id="IPR006295">
    <property type="entry name" value="DNA_primase_DnaG"/>
</dbReference>
<name>A0A3N0V463_9PROT</name>
<dbReference type="EC" id="2.7.7.101" evidence="12"/>
<dbReference type="Gene3D" id="1.20.50.20">
    <property type="entry name" value="DnaG, RNA polymerase domain, helical bundle"/>
    <property type="match status" value="1"/>
</dbReference>
<dbReference type="FunFam" id="3.90.580.10:FF:000001">
    <property type="entry name" value="DNA primase"/>
    <property type="match status" value="1"/>
</dbReference>
<comment type="similarity">
    <text evidence="12 13">Belongs to the DnaG primase family.</text>
</comment>
<comment type="cofactor">
    <cofactor evidence="12 13 14">
        <name>Zn(2+)</name>
        <dbReference type="ChEBI" id="CHEBI:29105"/>
    </cofactor>
    <text evidence="12 13 14">Binds 1 zinc ion per monomer.</text>
</comment>
<dbReference type="PANTHER" id="PTHR30313">
    <property type="entry name" value="DNA PRIMASE"/>
    <property type="match status" value="1"/>
</dbReference>
<evidence type="ECO:0000256" key="3">
    <source>
        <dbReference type="ARBA" id="ARBA00022679"/>
    </source>
</evidence>
<evidence type="ECO:0000256" key="11">
    <source>
        <dbReference type="ARBA" id="ARBA00023163"/>
    </source>
</evidence>
<dbReference type="NCBIfam" id="TIGR01391">
    <property type="entry name" value="dnaG"/>
    <property type="match status" value="1"/>
</dbReference>
<dbReference type="InterPro" id="IPR034151">
    <property type="entry name" value="TOPRIM_DnaG_bac"/>
</dbReference>
<dbReference type="Pfam" id="PF08278">
    <property type="entry name" value="DnaG_DnaB_bind"/>
    <property type="match status" value="1"/>
</dbReference>
<dbReference type="SUPFAM" id="SSF117023">
    <property type="entry name" value="DNA primase DnaG, C-terminal domain"/>
    <property type="match status" value="1"/>
</dbReference>
<dbReference type="InterPro" id="IPR050219">
    <property type="entry name" value="DnaG_primase"/>
</dbReference>
<dbReference type="GO" id="GO:0008270">
    <property type="term" value="F:zinc ion binding"/>
    <property type="evidence" value="ECO:0007669"/>
    <property type="project" value="UniProtKB-UniRule"/>
</dbReference>
<keyword evidence="8 12" id="KW-0862">Zinc</keyword>
<keyword evidence="3 12" id="KW-0808">Transferase</keyword>
<dbReference type="PANTHER" id="PTHR30313:SF2">
    <property type="entry name" value="DNA PRIMASE"/>
    <property type="match status" value="1"/>
</dbReference>
<dbReference type="Pfam" id="PF10410">
    <property type="entry name" value="DnaB_bind"/>
    <property type="match status" value="1"/>
</dbReference>
<dbReference type="AlphaFoldDB" id="A0A3N0V463"/>
<comment type="function">
    <text evidence="12 13">RNA polymerase that catalyzes the synthesis of short RNA molecules used as primers for DNA polymerase during DNA replication.</text>
</comment>
<dbReference type="GO" id="GO:0000428">
    <property type="term" value="C:DNA-directed RNA polymerase complex"/>
    <property type="evidence" value="ECO:0007669"/>
    <property type="project" value="UniProtKB-KW"/>
</dbReference>
<dbReference type="RefSeq" id="WP_123237132.1">
    <property type="nucleotide sequence ID" value="NZ_RJVP01000002.1"/>
</dbReference>
<dbReference type="Gene3D" id="1.10.860.10">
    <property type="entry name" value="DNAb Helicase, Chain A"/>
    <property type="match status" value="1"/>
</dbReference>
<keyword evidence="7 12" id="KW-0863">Zinc-finger</keyword>
<accession>A0A3N0V463</accession>
<dbReference type="Proteomes" id="UP000275137">
    <property type="component" value="Unassembled WGS sequence"/>
</dbReference>
<dbReference type="PROSITE" id="PS50880">
    <property type="entry name" value="TOPRIM"/>
    <property type="match status" value="1"/>
</dbReference>
<dbReference type="InterPro" id="IPR013264">
    <property type="entry name" value="DNAG_N"/>
</dbReference>
<keyword evidence="5 12" id="KW-0235">DNA replication</keyword>
<comment type="caution">
    <text evidence="16">The sequence shown here is derived from an EMBL/GenBank/DDBJ whole genome shotgun (WGS) entry which is preliminary data.</text>
</comment>
<keyword evidence="10 12" id="KW-0238">DNA-binding</keyword>
<dbReference type="Gene3D" id="3.90.580.10">
    <property type="entry name" value="Zinc finger, CHC2-type domain"/>
    <property type="match status" value="1"/>
</dbReference>
<proteinExistence type="inferred from homology"/>